<protein>
    <submittedName>
        <fullName evidence="2">Uncharacterized protein</fullName>
    </submittedName>
</protein>
<dbReference type="EMBL" id="KL367654">
    <property type="protein sequence ID" value="KFD60671.1"/>
    <property type="molecule type" value="Genomic_DNA"/>
</dbReference>
<proteinExistence type="predicted"/>
<dbReference type="Proteomes" id="UP000030764">
    <property type="component" value="Unassembled WGS sequence"/>
</dbReference>
<gene>
    <name evidence="2" type="ORF">M513_05377</name>
    <name evidence="3" type="ORF">M514_05377</name>
</gene>
<evidence type="ECO:0000313" key="2">
    <source>
        <dbReference type="EMBL" id="KFD53672.1"/>
    </source>
</evidence>
<evidence type="ECO:0000313" key="4">
    <source>
        <dbReference type="Proteomes" id="UP000030764"/>
    </source>
</evidence>
<keyword evidence="1" id="KW-0812">Transmembrane</keyword>
<keyword evidence="1" id="KW-1133">Transmembrane helix</keyword>
<keyword evidence="1" id="KW-0472">Membrane</keyword>
<dbReference type="EMBL" id="KL363214">
    <property type="protein sequence ID" value="KFD53672.1"/>
    <property type="molecule type" value="Genomic_DNA"/>
</dbReference>
<sequence>MPYCQMDLPWNENAITYATGLLLLLVIAALVWLTQSINASCKTIQQLNILQSITTAHIHRHEYMPLPNYANEMYQRKVFIEKKIY</sequence>
<evidence type="ECO:0000256" key="1">
    <source>
        <dbReference type="SAM" id="Phobius"/>
    </source>
</evidence>
<name>A0A085M8X6_9BILA</name>
<accession>A0A085M8X6</accession>
<evidence type="ECO:0000313" key="3">
    <source>
        <dbReference type="EMBL" id="KFD60671.1"/>
    </source>
</evidence>
<feature type="transmembrane region" description="Helical" evidence="1">
    <location>
        <begin position="15"/>
        <end position="33"/>
    </location>
</feature>
<reference evidence="2 4" key="1">
    <citation type="journal article" date="2014" name="Nat. Genet.">
        <title>Genome and transcriptome of the porcine whipworm Trichuris suis.</title>
        <authorList>
            <person name="Jex A.R."/>
            <person name="Nejsum P."/>
            <person name="Schwarz E.M."/>
            <person name="Hu L."/>
            <person name="Young N.D."/>
            <person name="Hall R.S."/>
            <person name="Korhonen P.K."/>
            <person name="Liao S."/>
            <person name="Thamsborg S."/>
            <person name="Xia J."/>
            <person name="Xu P."/>
            <person name="Wang S."/>
            <person name="Scheerlinck J.P."/>
            <person name="Hofmann A."/>
            <person name="Sternberg P.W."/>
            <person name="Wang J."/>
            <person name="Gasser R.B."/>
        </authorList>
    </citation>
    <scope>NUCLEOTIDE SEQUENCE [LARGE SCALE GENOMIC DNA]</scope>
    <source>
        <strain evidence="3">DCEP-RM93F</strain>
        <strain evidence="2">DCEP-RM93M</strain>
    </source>
</reference>
<dbReference type="Proteomes" id="UP000030758">
    <property type="component" value="Unassembled WGS sequence"/>
</dbReference>
<dbReference type="AlphaFoldDB" id="A0A085M8X6"/>
<keyword evidence="4" id="KW-1185">Reference proteome</keyword>
<organism evidence="2 4">
    <name type="scientific">Trichuris suis</name>
    <name type="common">pig whipworm</name>
    <dbReference type="NCBI Taxonomy" id="68888"/>
    <lineage>
        <taxon>Eukaryota</taxon>
        <taxon>Metazoa</taxon>
        <taxon>Ecdysozoa</taxon>
        <taxon>Nematoda</taxon>
        <taxon>Enoplea</taxon>
        <taxon>Dorylaimia</taxon>
        <taxon>Trichinellida</taxon>
        <taxon>Trichuridae</taxon>
        <taxon>Trichuris</taxon>
    </lineage>
</organism>